<reference evidence="1 2" key="1">
    <citation type="submission" date="2015-07" db="EMBL/GenBank/DDBJ databases">
        <title>The genome of Melipona quadrifasciata.</title>
        <authorList>
            <person name="Pan H."/>
            <person name="Kapheim K."/>
        </authorList>
    </citation>
    <scope>NUCLEOTIDE SEQUENCE [LARGE SCALE GENOMIC DNA]</scope>
    <source>
        <strain evidence="1">0111107301</strain>
        <tissue evidence="1">Whole body</tissue>
    </source>
</reference>
<accession>A0A0M9A8Y9</accession>
<sequence length="51" mass="5479">MDDKCKIKNENAPRHSGAGVYVFLPKVSYLYSRHGGGDGGDGKFFANCSAL</sequence>
<dbReference type="EMBL" id="KQ435724">
    <property type="protein sequence ID" value="KOX78373.1"/>
    <property type="molecule type" value="Genomic_DNA"/>
</dbReference>
<keyword evidence="2" id="KW-1185">Reference proteome</keyword>
<gene>
    <name evidence="1" type="ORF">WN51_07780</name>
</gene>
<proteinExistence type="predicted"/>
<evidence type="ECO:0000313" key="1">
    <source>
        <dbReference type="EMBL" id="KOX78373.1"/>
    </source>
</evidence>
<evidence type="ECO:0000313" key="2">
    <source>
        <dbReference type="Proteomes" id="UP000053105"/>
    </source>
</evidence>
<protein>
    <submittedName>
        <fullName evidence="1">Uncharacterized protein</fullName>
    </submittedName>
</protein>
<name>A0A0M9A8Y9_9HYME</name>
<dbReference type="Proteomes" id="UP000053105">
    <property type="component" value="Unassembled WGS sequence"/>
</dbReference>
<organism evidence="1 2">
    <name type="scientific">Melipona quadrifasciata</name>
    <dbReference type="NCBI Taxonomy" id="166423"/>
    <lineage>
        <taxon>Eukaryota</taxon>
        <taxon>Metazoa</taxon>
        <taxon>Ecdysozoa</taxon>
        <taxon>Arthropoda</taxon>
        <taxon>Hexapoda</taxon>
        <taxon>Insecta</taxon>
        <taxon>Pterygota</taxon>
        <taxon>Neoptera</taxon>
        <taxon>Endopterygota</taxon>
        <taxon>Hymenoptera</taxon>
        <taxon>Apocrita</taxon>
        <taxon>Aculeata</taxon>
        <taxon>Apoidea</taxon>
        <taxon>Anthophila</taxon>
        <taxon>Apidae</taxon>
        <taxon>Melipona</taxon>
    </lineage>
</organism>
<dbReference type="AlphaFoldDB" id="A0A0M9A8Y9"/>